<gene>
    <name evidence="1" type="ORF">AAFF_G00019170</name>
</gene>
<keyword evidence="2" id="KW-1185">Reference proteome</keyword>
<reference evidence="1" key="1">
    <citation type="journal article" date="2023" name="Science">
        <title>Genome structures resolve the early diversification of teleost fishes.</title>
        <authorList>
            <person name="Parey E."/>
            <person name="Louis A."/>
            <person name="Montfort J."/>
            <person name="Bouchez O."/>
            <person name="Roques C."/>
            <person name="Iampietro C."/>
            <person name="Lluch J."/>
            <person name="Castinel A."/>
            <person name="Donnadieu C."/>
            <person name="Desvignes T."/>
            <person name="Floi Bucao C."/>
            <person name="Jouanno E."/>
            <person name="Wen M."/>
            <person name="Mejri S."/>
            <person name="Dirks R."/>
            <person name="Jansen H."/>
            <person name="Henkel C."/>
            <person name="Chen W.J."/>
            <person name="Zahm M."/>
            <person name="Cabau C."/>
            <person name="Klopp C."/>
            <person name="Thompson A.W."/>
            <person name="Robinson-Rechavi M."/>
            <person name="Braasch I."/>
            <person name="Lecointre G."/>
            <person name="Bobe J."/>
            <person name="Postlethwait J.H."/>
            <person name="Berthelot C."/>
            <person name="Roest Crollius H."/>
            <person name="Guiguen Y."/>
        </authorList>
    </citation>
    <scope>NUCLEOTIDE SEQUENCE</scope>
    <source>
        <strain evidence="1">NC1722</strain>
    </source>
</reference>
<organism evidence="1 2">
    <name type="scientific">Aldrovandia affinis</name>
    <dbReference type="NCBI Taxonomy" id="143900"/>
    <lineage>
        <taxon>Eukaryota</taxon>
        <taxon>Metazoa</taxon>
        <taxon>Chordata</taxon>
        <taxon>Craniata</taxon>
        <taxon>Vertebrata</taxon>
        <taxon>Euteleostomi</taxon>
        <taxon>Actinopterygii</taxon>
        <taxon>Neopterygii</taxon>
        <taxon>Teleostei</taxon>
        <taxon>Notacanthiformes</taxon>
        <taxon>Halosauridae</taxon>
        <taxon>Aldrovandia</taxon>
    </lineage>
</organism>
<dbReference type="EMBL" id="JAINUG010000107">
    <property type="protein sequence ID" value="KAJ8396340.1"/>
    <property type="molecule type" value="Genomic_DNA"/>
</dbReference>
<sequence length="159" mass="17036">MSQLAQIGMLGTWGRLALSSPAAGSHTSPTTMTQPLGMNRDIQELSLIRRPSRPPSRFGGGLRGNLFGVIAPCRLSAAFGGQSGALMEAGVGRSIRGWQGAQPHSCCRGEKALRSGESVDGPRRSAERRRRLWGPWRLQRDDGALCATDTPPSFAWSPP</sequence>
<evidence type="ECO:0000313" key="2">
    <source>
        <dbReference type="Proteomes" id="UP001221898"/>
    </source>
</evidence>
<dbReference type="Proteomes" id="UP001221898">
    <property type="component" value="Unassembled WGS sequence"/>
</dbReference>
<dbReference type="AlphaFoldDB" id="A0AAD7S5H2"/>
<evidence type="ECO:0000313" key="1">
    <source>
        <dbReference type="EMBL" id="KAJ8396340.1"/>
    </source>
</evidence>
<name>A0AAD7S5H2_9TELE</name>
<proteinExistence type="predicted"/>
<comment type="caution">
    <text evidence="1">The sequence shown here is derived from an EMBL/GenBank/DDBJ whole genome shotgun (WGS) entry which is preliminary data.</text>
</comment>
<accession>A0AAD7S5H2</accession>
<protein>
    <submittedName>
        <fullName evidence="1">Uncharacterized protein</fullName>
    </submittedName>
</protein>